<reference evidence="4" key="1">
    <citation type="journal article" date="2019" name="Int. J. Syst. Evol. Microbiol.">
        <title>The Global Catalogue of Microorganisms (GCM) 10K type strain sequencing project: providing services to taxonomists for standard genome sequencing and annotation.</title>
        <authorList>
            <consortium name="The Broad Institute Genomics Platform"/>
            <consortium name="The Broad Institute Genome Sequencing Center for Infectious Disease"/>
            <person name="Wu L."/>
            <person name="Ma J."/>
        </authorList>
    </citation>
    <scope>NUCLEOTIDE SEQUENCE [LARGE SCALE GENOMIC DNA]</scope>
    <source>
        <strain evidence="4">JCM 17919</strain>
    </source>
</reference>
<dbReference type="InterPro" id="IPR006016">
    <property type="entry name" value="UspA"/>
</dbReference>
<dbReference type="PANTHER" id="PTHR46268:SF6">
    <property type="entry name" value="UNIVERSAL STRESS PROTEIN UP12"/>
    <property type="match status" value="1"/>
</dbReference>
<protein>
    <recommendedName>
        <fullName evidence="2">UspA domain-containing protein</fullName>
    </recommendedName>
</protein>
<dbReference type="PANTHER" id="PTHR46268">
    <property type="entry name" value="STRESS RESPONSE PROTEIN NHAX"/>
    <property type="match status" value="1"/>
</dbReference>
<feature type="domain" description="UspA" evidence="2">
    <location>
        <begin position="2"/>
        <end position="134"/>
    </location>
</feature>
<comment type="caution">
    <text evidence="3">The sequence shown here is derived from an EMBL/GenBank/DDBJ whole genome shotgun (WGS) entry which is preliminary data.</text>
</comment>
<accession>A0ABP8H5C9</accession>
<name>A0ABP8H5C9_9BACT</name>
<evidence type="ECO:0000259" key="2">
    <source>
        <dbReference type="Pfam" id="PF00582"/>
    </source>
</evidence>
<comment type="similarity">
    <text evidence="1">Belongs to the universal stress protein A family.</text>
</comment>
<keyword evidence="4" id="KW-1185">Reference proteome</keyword>
<dbReference type="Proteomes" id="UP001501725">
    <property type="component" value="Unassembled WGS sequence"/>
</dbReference>
<sequence>MPTDFSANADKAFNYALGIAKSASAEILVLHVCSLPIPAYADEPEDLKLYNRKQVARLRERLEIYRNIAARDQIAISTLLVDGEVLDSIVSKSQQYNVDLIVMATSGAGSLKTFLFGTRTAAVIAASKIPIISVPATFTGGSPRKILIAMQERESVPLLAPVFQLGKLFDATVKSVIFSDNTDPVAVYLEHSREIERAAELMRTSYKIAHLAPEHIVGTGFTDTITDYIEGHNVDLLVMVTHAQGNVPHLLSFSNTREMALRSGIPLLSIHA</sequence>
<evidence type="ECO:0000313" key="4">
    <source>
        <dbReference type="Proteomes" id="UP001501725"/>
    </source>
</evidence>
<dbReference type="InterPro" id="IPR014729">
    <property type="entry name" value="Rossmann-like_a/b/a_fold"/>
</dbReference>
<gene>
    <name evidence="3" type="ORF">GCM10023184_28840</name>
</gene>
<dbReference type="Pfam" id="PF00582">
    <property type="entry name" value="Usp"/>
    <property type="match status" value="1"/>
</dbReference>
<dbReference type="Gene3D" id="3.40.50.620">
    <property type="entry name" value="HUPs"/>
    <property type="match status" value="2"/>
</dbReference>
<evidence type="ECO:0000313" key="3">
    <source>
        <dbReference type="EMBL" id="GAA4334623.1"/>
    </source>
</evidence>
<dbReference type="EMBL" id="BAABGY010000008">
    <property type="protein sequence ID" value="GAA4334623.1"/>
    <property type="molecule type" value="Genomic_DNA"/>
</dbReference>
<dbReference type="SUPFAM" id="SSF52402">
    <property type="entry name" value="Adenine nucleotide alpha hydrolases-like"/>
    <property type="match status" value="2"/>
</dbReference>
<organism evidence="3 4">
    <name type="scientific">Flaviaesturariibacter amylovorans</name>
    <dbReference type="NCBI Taxonomy" id="1084520"/>
    <lineage>
        <taxon>Bacteria</taxon>
        <taxon>Pseudomonadati</taxon>
        <taxon>Bacteroidota</taxon>
        <taxon>Chitinophagia</taxon>
        <taxon>Chitinophagales</taxon>
        <taxon>Chitinophagaceae</taxon>
        <taxon>Flaviaestuariibacter</taxon>
    </lineage>
</organism>
<evidence type="ECO:0000256" key="1">
    <source>
        <dbReference type="ARBA" id="ARBA00008791"/>
    </source>
</evidence>
<proteinExistence type="inferred from homology"/>
<dbReference type="CDD" id="cd00293">
    <property type="entry name" value="USP-like"/>
    <property type="match status" value="1"/>
</dbReference>